<evidence type="ECO:0000313" key="1">
    <source>
        <dbReference type="EMBL" id="CAA9999197.1"/>
    </source>
</evidence>
<reference evidence="1 2" key="1">
    <citation type="submission" date="2020-02" db="EMBL/GenBank/DDBJ databases">
        <authorList>
            <person name="Ferguson B K."/>
        </authorList>
    </citation>
    <scope>NUCLEOTIDE SEQUENCE [LARGE SCALE GENOMIC DNA]</scope>
</reference>
<protein>
    <submittedName>
        <fullName evidence="1">Uncharacterized protein</fullName>
    </submittedName>
</protein>
<dbReference type="Proteomes" id="UP000479000">
    <property type="component" value="Unassembled WGS sequence"/>
</dbReference>
<gene>
    <name evidence="1" type="ORF">NTEN_LOCUS5480</name>
</gene>
<keyword evidence="2" id="KW-1185">Reference proteome</keyword>
<evidence type="ECO:0000313" key="2">
    <source>
        <dbReference type="Proteomes" id="UP000479000"/>
    </source>
</evidence>
<sequence length="53" mass="5966">MESKTIGEIYKPDMITLNPAEIKELRANGTTEQYATSCDDRMRINSKSVGMLN</sequence>
<dbReference type="EMBL" id="CADCXU010008334">
    <property type="protein sequence ID" value="CAA9999197.1"/>
    <property type="molecule type" value="Genomic_DNA"/>
</dbReference>
<accession>A0A6H5G9L0</accession>
<name>A0A6H5G9L0_9HEMI</name>
<organism evidence="1 2">
    <name type="scientific">Nesidiocoris tenuis</name>
    <dbReference type="NCBI Taxonomy" id="355587"/>
    <lineage>
        <taxon>Eukaryota</taxon>
        <taxon>Metazoa</taxon>
        <taxon>Ecdysozoa</taxon>
        <taxon>Arthropoda</taxon>
        <taxon>Hexapoda</taxon>
        <taxon>Insecta</taxon>
        <taxon>Pterygota</taxon>
        <taxon>Neoptera</taxon>
        <taxon>Paraneoptera</taxon>
        <taxon>Hemiptera</taxon>
        <taxon>Heteroptera</taxon>
        <taxon>Panheteroptera</taxon>
        <taxon>Cimicomorpha</taxon>
        <taxon>Miridae</taxon>
        <taxon>Dicyphina</taxon>
        <taxon>Nesidiocoris</taxon>
    </lineage>
</organism>
<proteinExistence type="predicted"/>
<dbReference type="AlphaFoldDB" id="A0A6H5G9L0"/>